<name>A0A0F9JYN4_9ZZZZ</name>
<dbReference type="EMBL" id="LAZR01009074">
    <property type="protein sequence ID" value="KKM74843.1"/>
    <property type="molecule type" value="Genomic_DNA"/>
</dbReference>
<sequence length="73" mass="8010">MSSSTKLKKKVKELEEKAILIKQLGTDLIKNAPLKYSIASSGDVLVIGVSDYHWKAIEVVKQLIIRTKGNGKG</sequence>
<dbReference type="AlphaFoldDB" id="A0A0F9JYN4"/>
<evidence type="ECO:0000313" key="1">
    <source>
        <dbReference type="EMBL" id="KKM74843.1"/>
    </source>
</evidence>
<reference evidence="1" key="1">
    <citation type="journal article" date="2015" name="Nature">
        <title>Complex archaea that bridge the gap between prokaryotes and eukaryotes.</title>
        <authorList>
            <person name="Spang A."/>
            <person name="Saw J.H."/>
            <person name="Jorgensen S.L."/>
            <person name="Zaremba-Niedzwiedzka K."/>
            <person name="Martijn J."/>
            <person name="Lind A.E."/>
            <person name="van Eijk R."/>
            <person name="Schleper C."/>
            <person name="Guy L."/>
            <person name="Ettema T.J."/>
        </authorList>
    </citation>
    <scope>NUCLEOTIDE SEQUENCE</scope>
</reference>
<gene>
    <name evidence="1" type="ORF">LCGC14_1396300</name>
</gene>
<accession>A0A0F9JYN4</accession>
<proteinExistence type="predicted"/>
<comment type="caution">
    <text evidence="1">The sequence shown here is derived from an EMBL/GenBank/DDBJ whole genome shotgun (WGS) entry which is preliminary data.</text>
</comment>
<organism evidence="1">
    <name type="scientific">marine sediment metagenome</name>
    <dbReference type="NCBI Taxonomy" id="412755"/>
    <lineage>
        <taxon>unclassified sequences</taxon>
        <taxon>metagenomes</taxon>
        <taxon>ecological metagenomes</taxon>
    </lineage>
</organism>
<protein>
    <submittedName>
        <fullName evidence="1">Uncharacterized protein</fullName>
    </submittedName>
</protein>